<dbReference type="Pfam" id="PF01909">
    <property type="entry name" value="NTP_transf_2"/>
    <property type="match status" value="1"/>
</dbReference>
<keyword evidence="3" id="KW-1185">Reference proteome</keyword>
<feature type="domain" description="Polymerase nucleotidyl transferase" evidence="1">
    <location>
        <begin position="22"/>
        <end position="52"/>
    </location>
</feature>
<reference evidence="2" key="1">
    <citation type="submission" date="2023-06" db="EMBL/GenBank/DDBJ databases">
        <title>Genome-scale phylogeny and comparative genomics of the fungal order Sordariales.</title>
        <authorList>
            <consortium name="Lawrence Berkeley National Laboratory"/>
            <person name="Hensen N."/>
            <person name="Bonometti L."/>
            <person name="Westerberg I."/>
            <person name="Brannstrom I.O."/>
            <person name="Guillou S."/>
            <person name="Cros-Aarteil S."/>
            <person name="Calhoun S."/>
            <person name="Haridas S."/>
            <person name="Kuo A."/>
            <person name="Mondo S."/>
            <person name="Pangilinan J."/>
            <person name="Riley R."/>
            <person name="Labutti K."/>
            <person name="Andreopoulos B."/>
            <person name="Lipzen A."/>
            <person name="Chen C."/>
            <person name="Yanf M."/>
            <person name="Daum C."/>
            <person name="Ng V."/>
            <person name="Clum A."/>
            <person name="Steindorff A."/>
            <person name="Ohm R."/>
            <person name="Martin F."/>
            <person name="Silar P."/>
            <person name="Natvig D."/>
            <person name="Lalanne C."/>
            <person name="Gautier V."/>
            <person name="Ament-Velasquez S.L."/>
            <person name="Kruys A."/>
            <person name="Hutchinson M.I."/>
            <person name="Powell A.J."/>
            <person name="Barry K."/>
            <person name="Miller A.N."/>
            <person name="Grigoriev I.V."/>
            <person name="Debuchy R."/>
            <person name="Gladieux P."/>
            <person name="Thoren M.H."/>
            <person name="Johannesson H."/>
        </authorList>
    </citation>
    <scope>NUCLEOTIDE SEQUENCE</scope>
    <source>
        <strain evidence="2">CBS 307.81</strain>
    </source>
</reference>
<evidence type="ECO:0000313" key="2">
    <source>
        <dbReference type="EMBL" id="KAK0667951.1"/>
    </source>
</evidence>
<organism evidence="2 3">
    <name type="scientific">Cercophora samala</name>
    <dbReference type="NCBI Taxonomy" id="330535"/>
    <lineage>
        <taxon>Eukaryota</taxon>
        <taxon>Fungi</taxon>
        <taxon>Dikarya</taxon>
        <taxon>Ascomycota</taxon>
        <taxon>Pezizomycotina</taxon>
        <taxon>Sordariomycetes</taxon>
        <taxon>Sordariomycetidae</taxon>
        <taxon>Sordariales</taxon>
        <taxon>Lasiosphaeriaceae</taxon>
        <taxon>Cercophora</taxon>
    </lineage>
</organism>
<proteinExistence type="predicted"/>
<dbReference type="Gene3D" id="3.30.460.10">
    <property type="entry name" value="Beta Polymerase, domain 2"/>
    <property type="match status" value="1"/>
</dbReference>
<dbReference type="SUPFAM" id="SSF81301">
    <property type="entry name" value="Nucleotidyltransferase"/>
    <property type="match status" value="1"/>
</dbReference>
<dbReference type="InterPro" id="IPR002934">
    <property type="entry name" value="Polymerase_NTP_transf_dom"/>
</dbReference>
<name>A0AA39ZBV0_9PEZI</name>
<evidence type="ECO:0000259" key="1">
    <source>
        <dbReference type="Pfam" id="PF01909"/>
    </source>
</evidence>
<dbReference type="GO" id="GO:0016779">
    <property type="term" value="F:nucleotidyltransferase activity"/>
    <property type="evidence" value="ECO:0007669"/>
    <property type="project" value="InterPro"/>
</dbReference>
<gene>
    <name evidence="2" type="ORF">QBC41DRAFT_323041</name>
</gene>
<dbReference type="CDD" id="cd05403">
    <property type="entry name" value="NT_KNTase_like"/>
    <property type="match status" value="1"/>
</dbReference>
<protein>
    <recommendedName>
        <fullName evidence="1">Polymerase nucleotidyl transferase domain-containing protein</fullName>
    </recommendedName>
</protein>
<dbReference type="InterPro" id="IPR043519">
    <property type="entry name" value="NT_sf"/>
</dbReference>
<sequence length="264" mass="30203">MYDHHKASIAKITAHFEADPTVMGLILTGSIAHGFDRADSDVDVLIVVSDDDFARRLETGNLTMVSHDLCTYEGGFVDAKYTCLSLINQTAEKGSEPARWAYDGAQVLFSRFSPANILEDSIKNIASYQTEGKENRMMRFRVQLQIWRWYCSEGRKKDNPYLLNVAASKLVLFGGRLILAHNEMLYPFHKWFLRVLGDAPEKPEGLMDLVDRVSRDPTEENTERFFEVVANWKEWPTSPNRPGALYMIDSELNWLYLQTPVDDI</sequence>
<evidence type="ECO:0000313" key="3">
    <source>
        <dbReference type="Proteomes" id="UP001174997"/>
    </source>
</evidence>
<accession>A0AA39ZBV0</accession>
<comment type="caution">
    <text evidence="2">The sequence shown here is derived from an EMBL/GenBank/DDBJ whole genome shotgun (WGS) entry which is preliminary data.</text>
</comment>
<dbReference type="AlphaFoldDB" id="A0AA39ZBV0"/>
<dbReference type="EMBL" id="JAULSY010000064">
    <property type="protein sequence ID" value="KAK0667951.1"/>
    <property type="molecule type" value="Genomic_DNA"/>
</dbReference>
<dbReference type="Proteomes" id="UP001174997">
    <property type="component" value="Unassembled WGS sequence"/>
</dbReference>